<dbReference type="InterPro" id="IPR000209">
    <property type="entry name" value="Peptidase_S8/S53_dom"/>
</dbReference>
<dbReference type="Proteomes" id="UP000192727">
    <property type="component" value="Chromosome"/>
</dbReference>
<dbReference type="GO" id="GO:0006508">
    <property type="term" value="P:proteolysis"/>
    <property type="evidence" value="ECO:0007669"/>
    <property type="project" value="UniProtKB-KW"/>
</dbReference>
<dbReference type="InterPro" id="IPR023827">
    <property type="entry name" value="Peptidase_S8_Asp-AS"/>
</dbReference>
<feature type="active site" description="Charge relay system" evidence="5">
    <location>
        <position position="46"/>
    </location>
</feature>
<name>A0A1U9YLY8_9BACL</name>
<evidence type="ECO:0000256" key="4">
    <source>
        <dbReference type="ARBA" id="ARBA00022825"/>
    </source>
</evidence>
<evidence type="ECO:0000256" key="5">
    <source>
        <dbReference type="PROSITE-ProRule" id="PRU01240"/>
    </source>
</evidence>
<feature type="active site" description="Charge relay system" evidence="5">
    <location>
        <position position="275"/>
    </location>
</feature>
<dbReference type="InterPro" id="IPR008357">
    <property type="entry name" value="Lanit_process"/>
</dbReference>
<keyword evidence="4 5" id="KW-0720">Serine protease</keyword>
<dbReference type="InterPro" id="IPR015500">
    <property type="entry name" value="Peptidase_S8_subtilisin-rel"/>
</dbReference>
<dbReference type="EMBL" id="CP020557">
    <property type="protein sequence ID" value="ARF67830.1"/>
    <property type="molecule type" value="Genomic_DNA"/>
</dbReference>
<keyword evidence="2 5" id="KW-0645">Protease</keyword>
<dbReference type="AlphaFoldDB" id="A0A1U9YLY8"/>
<sequence>MNCLNEMIQQAEYYHRWSWDMKLLTRQGCTYNIQPGSKEIKIAIIDSGVDRNHPDLAHSIVSEGKSFIDDMPATVDLSGHGTMMAGAIAARGKLLGIGPGLGIVPYKIIQTNNSGHSSDVIKAIDLAIDDRNDIINLSLGSYKSTIGESDAGLIREYNQIIRKAASKGIIVVGSMGTHGMFLSKKSEYCHVPGGLSHVISVAATNKEGMLADYSNYNSGNNYAVPAGDFGPSWKKERKPDFRSMCVVTYPAQLDQTPQSKAVKFDQGYEFMTGTSLAAAKMSGIIGLIQSQALEKRRQKLNKGQIIHLLRRTSKRLVHNGVVFYLVQPYEALRLIY</sequence>
<dbReference type="CDD" id="cd07482">
    <property type="entry name" value="Peptidases_S8_Lantibiotic_specific_protease"/>
    <property type="match status" value="1"/>
</dbReference>
<dbReference type="PROSITE" id="PS00136">
    <property type="entry name" value="SUBTILASE_ASP"/>
    <property type="match status" value="1"/>
</dbReference>
<evidence type="ECO:0000256" key="2">
    <source>
        <dbReference type="ARBA" id="ARBA00022670"/>
    </source>
</evidence>
<gene>
    <name evidence="6" type="ORF">B7C51_08315</name>
</gene>
<accession>A0A1U9YLY8</accession>
<proteinExistence type="inferred from homology"/>
<dbReference type="InterPro" id="IPR050131">
    <property type="entry name" value="Peptidase_S8_subtilisin-like"/>
</dbReference>
<feature type="active site" description="Charge relay system" evidence="5">
    <location>
        <position position="80"/>
    </location>
</feature>
<dbReference type="PANTHER" id="PTHR43806">
    <property type="entry name" value="PEPTIDASE S8"/>
    <property type="match status" value="1"/>
</dbReference>
<evidence type="ECO:0000313" key="7">
    <source>
        <dbReference type="Proteomes" id="UP000192727"/>
    </source>
</evidence>
<reference evidence="6 7" key="1">
    <citation type="submission" date="2017-03" db="EMBL/GenBank/DDBJ databases">
        <title>Paenibacillus larvae genome sequencing.</title>
        <authorList>
            <person name="Dingman D.W."/>
        </authorList>
    </citation>
    <scope>NUCLEOTIDE SEQUENCE [LARGE SCALE GENOMIC DNA]</scope>
    <source>
        <strain evidence="6 7">SAG 10367</strain>
    </source>
</reference>
<dbReference type="PROSITE" id="PS51892">
    <property type="entry name" value="SUBTILASE"/>
    <property type="match status" value="1"/>
</dbReference>
<evidence type="ECO:0000256" key="1">
    <source>
        <dbReference type="ARBA" id="ARBA00011073"/>
    </source>
</evidence>
<evidence type="ECO:0000313" key="6">
    <source>
        <dbReference type="EMBL" id="ARF67830.1"/>
    </source>
</evidence>
<dbReference type="Pfam" id="PF00082">
    <property type="entry name" value="Peptidase_S8"/>
    <property type="match status" value="1"/>
</dbReference>
<dbReference type="GO" id="GO:0004252">
    <property type="term" value="F:serine-type endopeptidase activity"/>
    <property type="evidence" value="ECO:0007669"/>
    <property type="project" value="UniProtKB-UniRule"/>
</dbReference>
<evidence type="ECO:0000256" key="3">
    <source>
        <dbReference type="ARBA" id="ARBA00022801"/>
    </source>
</evidence>
<dbReference type="SUPFAM" id="SSF52743">
    <property type="entry name" value="Subtilisin-like"/>
    <property type="match status" value="1"/>
</dbReference>
<dbReference type="RefSeq" id="WP_077996057.1">
    <property type="nucleotide sequence ID" value="NZ_CP019794.1"/>
</dbReference>
<keyword evidence="3 5" id="KW-0378">Hydrolase</keyword>
<dbReference type="GeneID" id="64220412"/>
<comment type="similarity">
    <text evidence="1 5">Belongs to the peptidase S8 family.</text>
</comment>
<dbReference type="InterPro" id="IPR036852">
    <property type="entry name" value="Peptidase_S8/S53_dom_sf"/>
</dbReference>
<organism evidence="6 7">
    <name type="scientific">Paenibacillus larvae subsp. pulvifaciens</name>
    <dbReference type="NCBI Taxonomy" id="1477"/>
    <lineage>
        <taxon>Bacteria</taxon>
        <taxon>Bacillati</taxon>
        <taxon>Bacillota</taxon>
        <taxon>Bacilli</taxon>
        <taxon>Bacillales</taxon>
        <taxon>Paenibacillaceae</taxon>
        <taxon>Paenibacillus</taxon>
    </lineage>
</organism>
<protein>
    <submittedName>
        <fullName evidence="6">Uncharacterized protein</fullName>
    </submittedName>
</protein>
<dbReference type="PANTHER" id="PTHR43806:SF11">
    <property type="entry name" value="CEREVISIN-RELATED"/>
    <property type="match status" value="1"/>
</dbReference>
<dbReference type="PRINTS" id="PR00723">
    <property type="entry name" value="SUBTILISIN"/>
</dbReference>
<dbReference type="Gene3D" id="3.40.50.200">
    <property type="entry name" value="Peptidase S8/S53 domain"/>
    <property type="match status" value="1"/>
</dbReference>